<dbReference type="EMBL" id="LR796162">
    <property type="protein sequence ID" value="CAB4122765.1"/>
    <property type="molecule type" value="Genomic_DNA"/>
</dbReference>
<proteinExistence type="predicted"/>
<reference evidence="1" key="1">
    <citation type="submission" date="2020-04" db="EMBL/GenBank/DDBJ databases">
        <authorList>
            <person name="Chiriac C."/>
            <person name="Salcher M."/>
            <person name="Ghai R."/>
            <person name="Kavagutti S V."/>
        </authorList>
    </citation>
    <scope>NUCLEOTIDE SEQUENCE</scope>
</reference>
<protein>
    <submittedName>
        <fullName evidence="1">Uncharacterized protein</fullName>
    </submittedName>
</protein>
<organism evidence="1">
    <name type="scientific">uncultured Caudovirales phage</name>
    <dbReference type="NCBI Taxonomy" id="2100421"/>
    <lineage>
        <taxon>Viruses</taxon>
        <taxon>Duplodnaviria</taxon>
        <taxon>Heunggongvirae</taxon>
        <taxon>Uroviricota</taxon>
        <taxon>Caudoviricetes</taxon>
        <taxon>Peduoviridae</taxon>
        <taxon>Maltschvirus</taxon>
        <taxon>Maltschvirus maltsch</taxon>
    </lineage>
</organism>
<evidence type="ECO:0000313" key="1">
    <source>
        <dbReference type="EMBL" id="CAB4122765.1"/>
    </source>
</evidence>
<sequence length="68" mass="7475">MTKQYEFEVRNKRTGAKDQVRATASNQITAYFAIKDSYGDSHEISQFPVNVRAAHAVLGEIDCVGVAA</sequence>
<accession>A0A6J5KN25</accession>
<gene>
    <name evidence="1" type="ORF">UFOVP33_49</name>
</gene>
<name>A0A6J5KN25_9CAUD</name>